<dbReference type="EMBL" id="JAUNZN010000004">
    <property type="protein sequence ID" value="KAK4823175.1"/>
    <property type="molecule type" value="Genomic_DNA"/>
</dbReference>
<dbReference type="AlphaFoldDB" id="A0AAN7S012"/>
<protein>
    <submittedName>
        <fullName evidence="1">Uncharacterized protein</fullName>
    </submittedName>
</protein>
<dbReference type="Proteomes" id="UP001333110">
    <property type="component" value="Unassembled WGS sequence"/>
</dbReference>
<organism evidence="1 2">
    <name type="scientific">Mycteria americana</name>
    <name type="common">Wood stork</name>
    <dbReference type="NCBI Taxonomy" id="33587"/>
    <lineage>
        <taxon>Eukaryota</taxon>
        <taxon>Metazoa</taxon>
        <taxon>Chordata</taxon>
        <taxon>Craniata</taxon>
        <taxon>Vertebrata</taxon>
        <taxon>Euteleostomi</taxon>
        <taxon>Archelosauria</taxon>
        <taxon>Archosauria</taxon>
        <taxon>Dinosauria</taxon>
        <taxon>Saurischia</taxon>
        <taxon>Theropoda</taxon>
        <taxon>Coelurosauria</taxon>
        <taxon>Aves</taxon>
        <taxon>Neognathae</taxon>
        <taxon>Neoaves</taxon>
        <taxon>Aequornithes</taxon>
        <taxon>Ciconiiformes</taxon>
        <taxon>Ciconiidae</taxon>
        <taxon>Mycteria</taxon>
    </lineage>
</organism>
<evidence type="ECO:0000313" key="2">
    <source>
        <dbReference type="Proteomes" id="UP001333110"/>
    </source>
</evidence>
<accession>A0AAN7S012</accession>
<gene>
    <name evidence="1" type="ORF">QYF61_027079</name>
</gene>
<reference evidence="1 2" key="1">
    <citation type="journal article" date="2023" name="J. Hered.">
        <title>Chromosome-level genome of the wood stork (Mycteria americana) provides insight into avian chromosome evolution.</title>
        <authorList>
            <person name="Flamio R. Jr."/>
            <person name="Ramstad K.M."/>
        </authorList>
    </citation>
    <scope>NUCLEOTIDE SEQUENCE [LARGE SCALE GENOMIC DNA]</scope>
    <source>
        <strain evidence="1">JAX WOST 10</strain>
    </source>
</reference>
<comment type="caution">
    <text evidence="1">The sequence shown here is derived from an EMBL/GenBank/DDBJ whole genome shotgun (WGS) entry which is preliminary data.</text>
</comment>
<evidence type="ECO:0000313" key="1">
    <source>
        <dbReference type="EMBL" id="KAK4823175.1"/>
    </source>
</evidence>
<keyword evidence="2" id="KW-1185">Reference proteome</keyword>
<name>A0AAN7S012_MYCAM</name>
<sequence>MGSLQRIVGWQYTTDTNGNERFRLDRRKSFSSMRTVRHWNELHKQAAQPSFLEAFNRMTGLVGSLQLWHCTAPSHPTGIASSGTYASIERRKDLIQECPDANALPEVHEALQVAKRPDKYTVLWDKISEKLERDFSNEDSAPHLISSKEDLGNDRLVSPTSVPCSFMEPVLEAISRHPKDKKVTRNRQPD</sequence>
<proteinExistence type="predicted"/>